<proteinExistence type="predicted"/>
<dbReference type="AlphaFoldDB" id="I5BRV2"/>
<keyword evidence="1" id="KW-1133">Transmembrane helix</keyword>
<dbReference type="Proteomes" id="UP000004622">
    <property type="component" value="Unassembled WGS sequence"/>
</dbReference>
<gene>
    <name evidence="2" type="ORF">A33O_20380</name>
</gene>
<keyword evidence="1" id="KW-0472">Membrane</keyword>
<protein>
    <submittedName>
        <fullName evidence="2">Putative oxidoreductase</fullName>
    </submittedName>
</protein>
<dbReference type="InterPro" id="IPR036188">
    <property type="entry name" value="FAD/NAD-bd_sf"/>
</dbReference>
<keyword evidence="1" id="KW-0812">Transmembrane</keyword>
<sequence>MTSQPHTTPGAANSLDALAKRIRFDLDCLNLPSPNWVPERRTEKGETVNDVVVIGGGMCGLVASFALRTSGIRNMRIFDRNPEGSKARG</sequence>
<dbReference type="PATRIC" id="fig|1189611.3.peg.4098"/>
<dbReference type="EMBL" id="AJXZ01000056">
    <property type="protein sequence ID" value="EIM72304.1"/>
    <property type="molecule type" value="Genomic_DNA"/>
</dbReference>
<feature type="transmembrane region" description="Helical" evidence="1">
    <location>
        <begin position="51"/>
        <end position="67"/>
    </location>
</feature>
<reference evidence="2 3" key="1">
    <citation type="journal article" date="2012" name="J. Bacteriol.">
        <title>Genome Sequence of Nitratireductor aquibiodomus Strain RA22.</title>
        <authorList>
            <person name="Singh A."/>
            <person name="Jangir P.K."/>
            <person name="Kumari C."/>
            <person name="Sharma R."/>
        </authorList>
    </citation>
    <scope>NUCLEOTIDE SEQUENCE [LARGE SCALE GENOMIC DNA]</scope>
    <source>
        <strain evidence="2 3">RA22</strain>
    </source>
</reference>
<dbReference type="Gene3D" id="3.50.50.60">
    <property type="entry name" value="FAD/NAD(P)-binding domain"/>
    <property type="match status" value="1"/>
</dbReference>
<name>I5BRV2_9HYPH</name>
<accession>I5BRV2</accession>
<evidence type="ECO:0000313" key="2">
    <source>
        <dbReference type="EMBL" id="EIM72304.1"/>
    </source>
</evidence>
<evidence type="ECO:0000256" key="1">
    <source>
        <dbReference type="SAM" id="Phobius"/>
    </source>
</evidence>
<dbReference type="SUPFAM" id="SSF51905">
    <property type="entry name" value="FAD/NAD(P)-binding domain"/>
    <property type="match status" value="1"/>
</dbReference>
<comment type="caution">
    <text evidence="2">The sequence shown here is derived from an EMBL/GenBank/DDBJ whole genome shotgun (WGS) entry which is preliminary data.</text>
</comment>
<evidence type="ECO:0000313" key="3">
    <source>
        <dbReference type="Proteomes" id="UP000004622"/>
    </source>
</evidence>
<organism evidence="2 3">
    <name type="scientific">Nitratireductor aquibiodomus RA22</name>
    <dbReference type="NCBI Taxonomy" id="1189611"/>
    <lineage>
        <taxon>Bacteria</taxon>
        <taxon>Pseudomonadati</taxon>
        <taxon>Pseudomonadota</taxon>
        <taxon>Alphaproteobacteria</taxon>
        <taxon>Hyphomicrobiales</taxon>
        <taxon>Phyllobacteriaceae</taxon>
        <taxon>Nitratireductor</taxon>
    </lineage>
</organism>